<dbReference type="GO" id="GO:0004181">
    <property type="term" value="F:metallocarboxypeptidase activity"/>
    <property type="evidence" value="ECO:0007669"/>
    <property type="project" value="InterPro"/>
</dbReference>
<dbReference type="SMART" id="SM00631">
    <property type="entry name" value="Zn_pept"/>
    <property type="match status" value="1"/>
</dbReference>
<evidence type="ECO:0000313" key="9">
    <source>
        <dbReference type="Proteomes" id="UP001305498"/>
    </source>
</evidence>
<evidence type="ECO:0000256" key="4">
    <source>
        <dbReference type="ARBA" id="ARBA00022801"/>
    </source>
</evidence>
<dbReference type="GO" id="GO:0008270">
    <property type="term" value="F:zinc ion binding"/>
    <property type="evidence" value="ECO:0007669"/>
    <property type="project" value="InterPro"/>
</dbReference>
<name>A0AA97FGC5_9MICO</name>
<dbReference type="Proteomes" id="UP001305498">
    <property type="component" value="Chromosome"/>
</dbReference>
<evidence type="ECO:0000256" key="1">
    <source>
        <dbReference type="ARBA" id="ARBA00001947"/>
    </source>
</evidence>
<reference evidence="8 9" key="1">
    <citation type="submission" date="2023-02" db="EMBL/GenBank/DDBJ databases">
        <title>Microbacterium betulae sp. nov., isolated from birch wood.</title>
        <authorList>
            <person name="Pasciak M."/>
            <person name="Pawlik K.J."/>
            <person name="Martynowski D."/>
            <person name="Laczmanski L."/>
            <person name="Ciekot J."/>
            <person name="Szponar B."/>
            <person name="Wojcik-Fatla A."/>
            <person name="Mackiewicz B."/>
            <person name="Farian E."/>
            <person name="Cholewa G."/>
            <person name="Cholewa A."/>
            <person name="Dutkiewicz J."/>
        </authorList>
    </citation>
    <scope>NUCLEOTIDE SEQUENCE [LARGE SCALE GENOMIC DNA]</scope>
    <source>
        <strain evidence="8 9">AB</strain>
    </source>
</reference>
<comment type="cofactor">
    <cofactor evidence="1">
        <name>Zn(2+)</name>
        <dbReference type="ChEBI" id="CHEBI:29105"/>
    </cofactor>
</comment>
<keyword evidence="6" id="KW-0482">Metalloprotease</keyword>
<sequence length="462" mass="49973">MTDPDYLRRVLARVDALDPLASFPGVDALLAAADAVAAAHPDRVRRRRIGRSRLGEPIRAYSVGEGPAVVVIGGVHPNEPIGFHTALRLLSDLAEGAGPAAELPATWHIVPCIDPDGTRLNESWFSDPSDRIAYARGFYRPAPTEQVEWSFPFDYKGIVFDDPMPEAQAVMRLLDETGPALVAGLHNAELGGVYYYLSAGETAAIPALHAIAEHLEIPLDRGEPEFDGVEPLADAVYPALSSRAIVDVLDELGVEPASHVVSGGMADYAGRHDAAMFVAELPYWTHADSADASPTTLAYAEILERRARQLDELDAVLSEALDRAEPHLRIDSQLRRAAVAFVRMMPAMGEEVRGRAAREDPSRLATAAELFSNADHVRMFRLRFGSILARALRAETAAGGAAPQVRTALARLDDHLERWYDEARSVTGLRALPIERLVGVQYGTLLAVAEVSLNARGAEVPA</sequence>
<gene>
    <name evidence="8" type="ORF">N8K70_11390</name>
</gene>
<evidence type="ECO:0000256" key="2">
    <source>
        <dbReference type="ARBA" id="ARBA00005988"/>
    </source>
</evidence>
<dbReference type="SUPFAM" id="SSF53187">
    <property type="entry name" value="Zn-dependent exopeptidases"/>
    <property type="match status" value="1"/>
</dbReference>
<dbReference type="RefSeq" id="WP_317138455.1">
    <property type="nucleotide sequence ID" value="NZ_CP118157.1"/>
</dbReference>
<organism evidence="8 9">
    <name type="scientific">Microbacterium betulae</name>
    <dbReference type="NCBI Taxonomy" id="2981139"/>
    <lineage>
        <taxon>Bacteria</taxon>
        <taxon>Bacillati</taxon>
        <taxon>Actinomycetota</taxon>
        <taxon>Actinomycetes</taxon>
        <taxon>Micrococcales</taxon>
        <taxon>Microbacteriaceae</taxon>
        <taxon>Microbacterium</taxon>
    </lineage>
</organism>
<evidence type="ECO:0000256" key="3">
    <source>
        <dbReference type="ARBA" id="ARBA00022670"/>
    </source>
</evidence>
<keyword evidence="5" id="KW-0862">Zinc</keyword>
<evidence type="ECO:0000256" key="5">
    <source>
        <dbReference type="ARBA" id="ARBA00022833"/>
    </source>
</evidence>
<dbReference type="EMBL" id="CP118157">
    <property type="protein sequence ID" value="WOF21979.1"/>
    <property type="molecule type" value="Genomic_DNA"/>
</dbReference>
<proteinExistence type="inferred from homology"/>
<keyword evidence="9" id="KW-1185">Reference proteome</keyword>
<evidence type="ECO:0000256" key="6">
    <source>
        <dbReference type="ARBA" id="ARBA00023049"/>
    </source>
</evidence>
<dbReference type="PANTHER" id="PTHR11705:SF143">
    <property type="entry name" value="SLL0236 PROTEIN"/>
    <property type="match status" value="1"/>
</dbReference>
<protein>
    <submittedName>
        <fullName evidence="8">M14 family zinc carboxypeptidase</fullName>
    </submittedName>
</protein>
<evidence type="ECO:0000313" key="8">
    <source>
        <dbReference type="EMBL" id="WOF21979.1"/>
    </source>
</evidence>
<dbReference type="Pfam" id="PF00246">
    <property type="entry name" value="Peptidase_M14"/>
    <property type="match status" value="1"/>
</dbReference>
<dbReference type="InterPro" id="IPR000834">
    <property type="entry name" value="Peptidase_M14"/>
</dbReference>
<evidence type="ECO:0000259" key="7">
    <source>
        <dbReference type="SMART" id="SM00631"/>
    </source>
</evidence>
<keyword evidence="4" id="KW-0378">Hydrolase</keyword>
<dbReference type="GO" id="GO:0006508">
    <property type="term" value="P:proteolysis"/>
    <property type="evidence" value="ECO:0007669"/>
    <property type="project" value="UniProtKB-KW"/>
</dbReference>
<dbReference type="AlphaFoldDB" id="A0AA97FGC5"/>
<dbReference type="KEGG" id="mbet:N8K70_11390"/>
<feature type="domain" description="Peptidase M14" evidence="7">
    <location>
        <begin position="23"/>
        <end position="309"/>
    </location>
</feature>
<dbReference type="GO" id="GO:0005615">
    <property type="term" value="C:extracellular space"/>
    <property type="evidence" value="ECO:0007669"/>
    <property type="project" value="TreeGrafter"/>
</dbReference>
<comment type="similarity">
    <text evidence="2">Belongs to the peptidase M14 family.</text>
</comment>
<dbReference type="PANTHER" id="PTHR11705">
    <property type="entry name" value="PROTEASE FAMILY M14 CARBOXYPEPTIDASE A,B"/>
    <property type="match status" value="1"/>
</dbReference>
<accession>A0AA97FGC5</accession>
<dbReference type="Gene3D" id="3.40.630.10">
    <property type="entry name" value="Zn peptidases"/>
    <property type="match status" value="1"/>
</dbReference>
<keyword evidence="8" id="KW-0121">Carboxypeptidase</keyword>
<keyword evidence="3" id="KW-0645">Protease</keyword>